<proteinExistence type="predicted"/>
<keyword evidence="2 6" id="KW-0812">Transmembrane</keyword>
<feature type="compositionally biased region" description="Basic and acidic residues" evidence="5">
    <location>
        <begin position="635"/>
        <end position="649"/>
    </location>
</feature>
<gene>
    <name evidence="8" type="ORF">BN1723_004050</name>
</gene>
<feature type="transmembrane region" description="Helical" evidence="6">
    <location>
        <begin position="305"/>
        <end position="329"/>
    </location>
</feature>
<dbReference type="GO" id="GO:0000324">
    <property type="term" value="C:fungal-type vacuole"/>
    <property type="evidence" value="ECO:0007669"/>
    <property type="project" value="TreeGrafter"/>
</dbReference>
<evidence type="ECO:0000256" key="1">
    <source>
        <dbReference type="ARBA" id="ARBA00004141"/>
    </source>
</evidence>
<feature type="compositionally biased region" description="Basic and acidic residues" evidence="5">
    <location>
        <begin position="50"/>
        <end position="63"/>
    </location>
</feature>
<dbReference type="AlphaFoldDB" id="A0A0G4MJD5"/>
<feature type="transmembrane region" description="Helical" evidence="6">
    <location>
        <begin position="341"/>
        <end position="360"/>
    </location>
</feature>
<dbReference type="EMBL" id="CVQI01026668">
    <property type="protein sequence ID" value="CRK34398.1"/>
    <property type="molecule type" value="Genomic_DNA"/>
</dbReference>
<evidence type="ECO:0000259" key="7">
    <source>
        <dbReference type="Pfam" id="PF00955"/>
    </source>
</evidence>
<dbReference type="PANTHER" id="PTHR11453:SF82">
    <property type="entry name" value="BORON TRANSPORTER 1"/>
    <property type="match status" value="1"/>
</dbReference>
<evidence type="ECO:0000313" key="8">
    <source>
        <dbReference type="EMBL" id="CRK34398.1"/>
    </source>
</evidence>
<sequence>MGHNAGRQPPPSNGQQDEDDIALAVTQSHEATRPGPGEKETHSQPGRATRHGDNDDLPHDVPRAGKKKDHAYFGKHGKLRPFRLLTADFHNIRGRYISDWTVFNQLVLASTVYVFFTNLLPGITFAGDLYVLTGESWGTIEVVFSTGLCGIIFALFSGQPLTILGVTGPFTRALEAFPQVDIVCPGAGLFEPTRSAFWHPPRTATNPDSPSTDAADADPGTYAVLDVNLTHPIRLSQLAVGHWTQARRPGCLVHVSSIAGHAVGLGSPLYFASKHGLHAFVRSLGSLHAAVRELQRTKKIVSIAAFLYAIIGCAGTCLLAILLSTANSWQPLFHRYIRMGLAEYAAAISIIFFIGMPYVGDLATLDHNRLMVQKNLRPSSPERTQFFVEFWKVPIEWVFISIIPGFIITVLFYFDHEISSIICTAKRYGVQKPGGYAWDIALLGTTTILCGILGIPPANGLLPQAPLHSESLMHSVIEDPGALTDPEPGEPPPKPVTRVYEQRYSHLIQAVGILIFVTPPFQHVLGLTPTSVLAGLFLFMGYQSLSVNPILSRIGYLVTAPADLPELPSGASWLGVHSYTITQLVLTGIVFGVTLTVAAPGFPIIIIVLVPIRLHLMNKVWSRETLRYVDGWATREGKPEDNEDDRRTDGMMGGKTGTVDEEKGARTSNDLLGPLKSGQQPTALSYFSTLKPHRFEKSTHSPSPKLTIMALSVAGKYAVITGAGSGINLAFAKQLLERGCSVLIGDLALRPEAEALLAQYPKGQIHTSPKLTIMAPSVAGKYAVITGAGSGINLAFAKQLLERGCSVLIGDLALRPEAEALLALYPKGRDGGGSGQPHALFQATNVASWPQLTRLWQRALEAFPQVDIVCPGAGLFEPTRSAFWHPPRTATNPESPSTDPADADPGTYAVLDVNLTHPIRLSQLAVGHWTQARRPGCLVHVSSIAGHAVGLGSPLYFASKHGLHAFVRSLGSLREHLGIRVGAVAPGAVMTPMWLEDPDKRAILDADAGAADIFIHPDEIARGMMALCEDPAYGDGTILEVTKGSTRVVPLYHAEPPSGVGSMVPGYQKAADELVTYVKGGVKV</sequence>
<name>A0A0G4MJD5_VERLO</name>
<feature type="domain" description="Bicarbonate transporter-like transmembrane" evidence="7">
    <location>
        <begin position="302"/>
        <end position="631"/>
    </location>
</feature>
<feature type="domain" description="Bicarbonate transporter-like transmembrane" evidence="7">
    <location>
        <begin position="81"/>
        <end position="170"/>
    </location>
</feature>
<feature type="compositionally biased region" description="Basic and acidic residues" evidence="5">
    <location>
        <begin position="30"/>
        <end position="42"/>
    </location>
</feature>
<dbReference type="GO" id="GO:0006820">
    <property type="term" value="P:monoatomic anion transport"/>
    <property type="evidence" value="ECO:0007669"/>
    <property type="project" value="InterPro"/>
</dbReference>
<dbReference type="GO" id="GO:0050801">
    <property type="term" value="P:monoatomic ion homeostasis"/>
    <property type="evidence" value="ECO:0007669"/>
    <property type="project" value="TreeGrafter"/>
</dbReference>
<dbReference type="InterPro" id="IPR002347">
    <property type="entry name" value="SDR_fam"/>
</dbReference>
<evidence type="ECO:0000256" key="6">
    <source>
        <dbReference type="SAM" id="Phobius"/>
    </source>
</evidence>
<dbReference type="GO" id="GO:0005886">
    <property type="term" value="C:plasma membrane"/>
    <property type="evidence" value="ECO:0007669"/>
    <property type="project" value="TreeGrafter"/>
</dbReference>
<comment type="subcellular location">
    <subcellularLocation>
        <location evidence="1">Membrane</location>
        <topology evidence="1">Multi-pass membrane protein</topology>
    </subcellularLocation>
</comment>
<dbReference type="InterPro" id="IPR036291">
    <property type="entry name" value="NAD(P)-bd_dom_sf"/>
</dbReference>
<dbReference type="GO" id="GO:0005452">
    <property type="term" value="F:solute:inorganic anion antiporter activity"/>
    <property type="evidence" value="ECO:0007669"/>
    <property type="project" value="InterPro"/>
</dbReference>
<accession>A0A0G4MJD5</accession>
<evidence type="ECO:0000313" key="9">
    <source>
        <dbReference type="Proteomes" id="UP000045706"/>
    </source>
</evidence>
<dbReference type="PANTHER" id="PTHR11453">
    <property type="entry name" value="ANION EXCHANGE PROTEIN"/>
    <property type="match status" value="1"/>
</dbReference>
<dbReference type="Proteomes" id="UP000045706">
    <property type="component" value="Unassembled WGS sequence"/>
</dbReference>
<feature type="transmembrane region" description="Helical" evidence="6">
    <location>
        <begin position="435"/>
        <end position="455"/>
    </location>
</feature>
<dbReference type="InterPro" id="IPR011531">
    <property type="entry name" value="HCO3_transpt-like_TM_dom"/>
</dbReference>
<dbReference type="Gene3D" id="3.40.50.720">
    <property type="entry name" value="NAD(P)-binding Rossmann-like Domain"/>
    <property type="match status" value="3"/>
</dbReference>
<evidence type="ECO:0000256" key="2">
    <source>
        <dbReference type="ARBA" id="ARBA00022692"/>
    </source>
</evidence>
<reference evidence="9" key="1">
    <citation type="submission" date="2015-05" db="EMBL/GenBank/DDBJ databases">
        <authorList>
            <person name="Fogelqvist Johan"/>
        </authorList>
    </citation>
    <scope>NUCLEOTIDE SEQUENCE [LARGE SCALE GENOMIC DNA]</scope>
</reference>
<feature type="transmembrane region" description="Helical" evidence="6">
    <location>
        <begin position="397"/>
        <end position="414"/>
    </location>
</feature>
<evidence type="ECO:0000256" key="4">
    <source>
        <dbReference type="ARBA" id="ARBA00023136"/>
    </source>
</evidence>
<keyword evidence="3 6" id="KW-1133">Transmembrane helix</keyword>
<dbReference type="GO" id="GO:0080139">
    <property type="term" value="F:borate efflux transmembrane transporter activity"/>
    <property type="evidence" value="ECO:0007669"/>
    <property type="project" value="TreeGrafter"/>
</dbReference>
<dbReference type="Pfam" id="PF00955">
    <property type="entry name" value="HCO3_cotransp"/>
    <property type="match status" value="2"/>
</dbReference>
<dbReference type="PRINTS" id="PR00081">
    <property type="entry name" value="GDHRDH"/>
</dbReference>
<protein>
    <recommendedName>
        <fullName evidence="7">Bicarbonate transporter-like transmembrane domain-containing protein</fullName>
    </recommendedName>
</protein>
<dbReference type="SUPFAM" id="SSF51735">
    <property type="entry name" value="NAD(P)-binding Rossmann-fold domains"/>
    <property type="match status" value="3"/>
</dbReference>
<evidence type="ECO:0000256" key="3">
    <source>
        <dbReference type="ARBA" id="ARBA00022989"/>
    </source>
</evidence>
<dbReference type="InterPro" id="IPR003020">
    <property type="entry name" value="HCO3_transpt_euk"/>
</dbReference>
<keyword evidence="4 6" id="KW-0472">Membrane</keyword>
<organism evidence="8 9">
    <name type="scientific">Verticillium longisporum</name>
    <name type="common">Verticillium dahliae var. longisporum</name>
    <dbReference type="NCBI Taxonomy" id="100787"/>
    <lineage>
        <taxon>Eukaryota</taxon>
        <taxon>Fungi</taxon>
        <taxon>Dikarya</taxon>
        <taxon>Ascomycota</taxon>
        <taxon>Pezizomycotina</taxon>
        <taxon>Sordariomycetes</taxon>
        <taxon>Hypocreomycetidae</taxon>
        <taxon>Glomerellales</taxon>
        <taxon>Plectosphaerellaceae</taxon>
        <taxon>Verticillium</taxon>
    </lineage>
</organism>
<feature type="region of interest" description="Disordered" evidence="5">
    <location>
        <begin position="1"/>
        <end position="67"/>
    </location>
</feature>
<feature type="transmembrane region" description="Helical" evidence="6">
    <location>
        <begin position="532"/>
        <end position="551"/>
    </location>
</feature>
<evidence type="ECO:0000256" key="5">
    <source>
        <dbReference type="SAM" id="MobiDB-lite"/>
    </source>
</evidence>
<dbReference type="Pfam" id="PF00106">
    <property type="entry name" value="adh_short"/>
    <property type="match status" value="2"/>
</dbReference>
<feature type="region of interest" description="Disordered" evidence="5">
    <location>
        <begin position="635"/>
        <end position="666"/>
    </location>
</feature>
<feature type="transmembrane region" description="Helical" evidence="6">
    <location>
        <begin position="584"/>
        <end position="610"/>
    </location>
</feature>